<dbReference type="Proteomes" id="UP001205890">
    <property type="component" value="Unassembled WGS sequence"/>
</dbReference>
<dbReference type="EMBL" id="JANCLU010000003">
    <property type="protein sequence ID" value="MCP8937851.1"/>
    <property type="molecule type" value="Genomic_DNA"/>
</dbReference>
<sequence>MPDWNADKVLSRVARVRELASRGTTEAEREVAKTTLLRLVAHATSDAQALTPTSRDYFLARLNAVISGVPLAARPSAPPRPSRRWSEPGYVAPAETAAADAEASARRHSRWPSILPGSRVRTAGDDGSRAGTVVRYSHSSDGAHFQRVLWDDGDESDAPEAVLVVVRPPRRAAT</sequence>
<dbReference type="RefSeq" id="WP_254739213.1">
    <property type="nucleotide sequence ID" value="NZ_JANCLU010000003.1"/>
</dbReference>
<protein>
    <submittedName>
        <fullName evidence="2">Uncharacterized protein</fullName>
    </submittedName>
</protein>
<evidence type="ECO:0000313" key="3">
    <source>
        <dbReference type="Proteomes" id="UP001205890"/>
    </source>
</evidence>
<evidence type="ECO:0000256" key="1">
    <source>
        <dbReference type="SAM" id="MobiDB-lite"/>
    </source>
</evidence>
<organism evidence="2 3">
    <name type="scientific">Alsobacter ponti</name>
    <dbReference type="NCBI Taxonomy" id="2962936"/>
    <lineage>
        <taxon>Bacteria</taxon>
        <taxon>Pseudomonadati</taxon>
        <taxon>Pseudomonadota</taxon>
        <taxon>Alphaproteobacteria</taxon>
        <taxon>Hyphomicrobiales</taxon>
        <taxon>Alsobacteraceae</taxon>
        <taxon>Alsobacter</taxon>
    </lineage>
</organism>
<reference evidence="2 3" key="1">
    <citation type="submission" date="2022-07" db="EMBL/GenBank/DDBJ databases">
        <authorList>
            <person name="Li W.-J."/>
            <person name="Deng Q.-Q."/>
        </authorList>
    </citation>
    <scope>NUCLEOTIDE SEQUENCE [LARGE SCALE GENOMIC DNA]</scope>
    <source>
        <strain evidence="2 3">SYSU M60028</strain>
    </source>
</reference>
<evidence type="ECO:0000313" key="2">
    <source>
        <dbReference type="EMBL" id="MCP8937851.1"/>
    </source>
</evidence>
<feature type="region of interest" description="Disordered" evidence="1">
    <location>
        <begin position="96"/>
        <end position="128"/>
    </location>
</feature>
<comment type="caution">
    <text evidence="2">The sequence shown here is derived from an EMBL/GenBank/DDBJ whole genome shotgun (WGS) entry which is preliminary data.</text>
</comment>
<keyword evidence="3" id="KW-1185">Reference proteome</keyword>
<accession>A0ABT1LA59</accession>
<proteinExistence type="predicted"/>
<gene>
    <name evidence="2" type="ORF">NK718_04935</name>
</gene>
<name>A0ABT1LA59_9HYPH</name>